<evidence type="ECO:0000313" key="4">
    <source>
        <dbReference type="EMBL" id="GGZ65407.1"/>
    </source>
</evidence>
<dbReference type="PANTHER" id="PTHR11579:SF18">
    <property type="entry name" value="PROTEIN-L-ISOASPARTATE O-METHYLTRANSFERASE"/>
    <property type="match status" value="1"/>
</dbReference>
<dbReference type="Proteomes" id="UP000643403">
    <property type="component" value="Unassembled WGS sequence"/>
</dbReference>
<comment type="similarity">
    <text evidence="1">Belongs to the methyltransferase superfamily. L-isoaspartyl/D-aspartyl protein methyltransferase family.</text>
</comment>
<evidence type="ECO:0000256" key="3">
    <source>
        <dbReference type="ARBA" id="ARBA00030757"/>
    </source>
</evidence>
<accession>A0ABQ3C2E4</accession>
<gene>
    <name evidence="4" type="primary">pcm</name>
    <name evidence="4" type="ORF">GCM10008101_19070</name>
</gene>
<dbReference type="EMBL" id="BMXY01000002">
    <property type="protein sequence ID" value="GGZ65407.1"/>
    <property type="molecule type" value="Genomic_DNA"/>
</dbReference>
<dbReference type="InterPro" id="IPR029063">
    <property type="entry name" value="SAM-dependent_MTases_sf"/>
</dbReference>
<evidence type="ECO:0000313" key="5">
    <source>
        <dbReference type="Proteomes" id="UP000643403"/>
    </source>
</evidence>
<sequence length="217" mass="23905">MTPDYAHAREMMVEQQVRPWDVLEPRVIDVLLEMPREVFVPVEYCGVAYADIALPLGHGEFMLKPVVAGRALEALNPQDTDDVLEIGTGSGYVTACLSKLARDVVSIERHADLADAARARLESLGIVNARIEVADALAWTTERRFDAICVNAAVDTIPERFVQMLKPGGRLFIVRGRAPAMEAVRVRNDNGTPRIDSLFETDIPYLAGAAPVPQFHL</sequence>
<dbReference type="CDD" id="cd02440">
    <property type="entry name" value="AdoMet_MTases"/>
    <property type="match status" value="1"/>
</dbReference>
<proteinExistence type="inferred from homology"/>
<dbReference type="PANTHER" id="PTHR11579">
    <property type="entry name" value="PROTEIN-L-ISOASPARTATE O-METHYLTRANSFERASE"/>
    <property type="match status" value="1"/>
</dbReference>
<dbReference type="InterPro" id="IPR000682">
    <property type="entry name" value="PCMT"/>
</dbReference>
<dbReference type="Gene3D" id="3.40.50.150">
    <property type="entry name" value="Vaccinia Virus protein VP39"/>
    <property type="match status" value="1"/>
</dbReference>
<reference evidence="5" key="1">
    <citation type="journal article" date="2019" name="Int. J. Syst. Evol. Microbiol.">
        <title>The Global Catalogue of Microorganisms (GCM) 10K type strain sequencing project: providing services to taxonomists for standard genome sequencing and annotation.</title>
        <authorList>
            <consortium name="The Broad Institute Genomics Platform"/>
            <consortium name="The Broad Institute Genome Sequencing Center for Infectious Disease"/>
            <person name="Wu L."/>
            <person name="Ma J."/>
        </authorList>
    </citation>
    <scope>NUCLEOTIDE SEQUENCE [LARGE SCALE GENOMIC DNA]</scope>
    <source>
        <strain evidence="5">KCTC 22558</strain>
    </source>
</reference>
<comment type="caution">
    <text evidence="4">The sequence shown here is derived from an EMBL/GenBank/DDBJ whole genome shotgun (WGS) entry which is preliminary data.</text>
</comment>
<organism evidence="4 5">
    <name type="scientific">Cognatilysobacter xinjiangensis</name>
    <dbReference type="NCBI Taxonomy" id="546892"/>
    <lineage>
        <taxon>Bacteria</taxon>
        <taxon>Pseudomonadati</taxon>
        <taxon>Pseudomonadota</taxon>
        <taxon>Gammaproteobacteria</taxon>
        <taxon>Lysobacterales</taxon>
        <taxon>Lysobacteraceae</taxon>
        <taxon>Cognatilysobacter</taxon>
    </lineage>
</organism>
<evidence type="ECO:0000256" key="2">
    <source>
        <dbReference type="ARBA" id="ARBA00013346"/>
    </source>
</evidence>
<protein>
    <recommendedName>
        <fullName evidence="2">Protein-L-isoaspartate O-methyltransferase</fullName>
    </recommendedName>
    <alternativeName>
        <fullName evidence="3">Protein L-isoaspartyl methyltransferase</fullName>
    </alternativeName>
</protein>
<dbReference type="RefSeq" id="WP_189449308.1">
    <property type="nucleotide sequence ID" value="NZ_BMXY01000002.1"/>
</dbReference>
<dbReference type="Pfam" id="PF01135">
    <property type="entry name" value="PCMT"/>
    <property type="match status" value="1"/>
</dbReference>
<keyword evidence="5" id="KW-1185">Reference proteome</keyword>
<name>A0ABQ3C2E4_9GAMM</name>
<dbReference type="SUPFAM" id="SSF53335">
    <property type="entry name" value="S-adenosyl-L-methionine-dependent methyltransferases"/>
    <property type="match status" value="1"/>
</dbReference>
<evidence type="ECO:0000256" key="1">
    <source>
        <dbReference type="ARBA" id="ARBA00005369"/>
    </source>
</evidence>